<keyword evidence="2" id="KW-0472">Membrane</keyword>
<comment type="caution">
    <text evidence="3">The sequence shown here is derived from an EMBL/GenBank/DDBJ whole genome shotgun (WGS) entry which is preliminary data.</text>
</comment>
<evidence type="ECO:0000313" key="4">
    <source>
        <dbReference type="Proteomes" id="UP001501536"/>
    </source>
</evidence>
<evidence type="ECO:0000256" key="2">
    <source>
        <dbReference type="SAM" id="Phobius"/>
    </source>
</evidence>
<keyword evidence="2" id="KW-0812">Transmembrane</keyword>
<sequence length="168" mass="17631">MDIPQPREHGSQHRDGRRQEPAVHTITDAEEAHSVDVHSRMFKYTLTMGIRVACFIAAFFFLDSWFVWVCLAGATFLPWVAVVIANGAGRDHLRSAPASYAEAPGQPALEAGPAGGPEPEPRGPETMEGELFTGSNGDPGGSPAAGDDHDAPPPAPGGGRHDDGGTPA</sequence>
<name>A0ABP7CVT1_9MICC</name>
<dbReference type="Proteomes" id="UP001501536">
    <property type="component" value="Unassembled WGS sequence"/>
</dbReference>
<feature type="transmembrane region" description="Helical" evidence="2">
    <location>
        <begin position="41"/>
        <end position="60"/>
    </location>
</feature>
<accession>A0ABP7CVT1</accession>
<dbReference type="EMBL" id="BAABCJ010000001">
    <property type="protein sequence ID" value="GAA3695403.1"/>
    <property type="molecule type" value="Genomic_DNA"/>
</dbReference>
<evidence type="ECO:0008006" key="5">
    <source>
        <dbReference type="Google" id="ProtNLM"/>
    </source>
</evidence>
<feature type="compositionally biased region" description="Basic and acidic residues" evidence="1">
    <location>
        <begin position="159"/>
        <end position="168"/>
    </location>
</feature>
<proteinExistence type="predicted"/>
<organism evidence="3 4">
    <name type="scientific">Zhihengliuella alba</name>
    <dbReference type="NCBI Taxonomy" id="547018"/>
    <lineage>
        <taxon>Bacteria</taxon>
        <taxon>Bacillati</taxon>
        <taxon>Actinomycetota</taxon>
        <taxon>Actinomycetes</taxon>
        <taxon>Micrococcales</taxon>
        <taxon>Micrococcaceae</taxon>
        <taxon>Zhihengliuella</taxon>
    </lineage>
</organism>
<feature type="region of interest" description="Disordered" evidence="1">
    <location>
        <begin position="97"/>
        <end position="168"/>
    </location>
</feature>
<feature type="transmembrane region" description="Helical" evidence="2">
    <location>
        <begin position="66"/>
        <end position="85"/>
    </location>
</feature>
<dbReference type="InterPro" id="IPR021449">
    <property type="entry name" value="DUF3099"/>
</dbReference>
<protein>
    <recommendedName>
        <fullName evidence="5">DUF3099 domain-containing protein</fullName>
    </recommendedName>
</protein>
<dbReference type="Pfam" id="PF11298">
    <property type="entry name" value="DUF3099"/>
    <property type="match status" value="1"/>
</dbReference>
<evidence type="ECO:0000313" key="3">
    <source>
        <dbReference type="EMBL" id="GAA3695403.1"/>
    </source>
</evidence>
<feature type="compositionally biased region" description="Low complexity" evidence="1">
    <location>
        <begin position="101"/>
        <end position="112"/>
    </location>
</feature>
<gene>
    <name evidence="3" type="ORF">GCM10022377_05310</name>
</gene>
<evidence type="ECO:0000256" key="1">
    <source>
        <dbReference type="SAM" id="MobiDB-lite"/>
    </source>
</evidence>
<keyword evidence="2" id="KW-1133">Transmembrane helix</keyword>
<reference evidence="4" key="1">
    <citation type="journal article" date="2019" name="Int. J. Syst. Evol. Microbiol.">
        <title>The Global Catalogue of Microorganisms (GCM) 10K type strain sequencing project: providing services to taxonomists for standard genome sequencing and annotation.</title>
        <authorList>
            <consortium name="The Broad Institute Genomics Platform"/>
            <consortium name="The Broad Institute Genome Sequencing Center for Infectious Disease"/>
            <person name="Wu L."/>
            <person name="Ma J."/>
        </authorList>
    </citation>
    <scope>NUCLEOTIDE SEQUENCE [LARGE SCALE GENOMIC DNA]</scope>
    <source>
        <strain evidence="4">JCM 16961</strain>
    </source>
</reference>
<keyword evidence="4" id="KW-1185">Reference proteome</keyword>
<feature type="region of interest" description="Disordered" evidence="1">
    <location>
        <begin position="1"/>
        <end position="21"/>
    </location>
</feature>